<dbReference type="Gene3D" id="3.30.1200.10">
    <property type="entry name" value="YggU-like"/>
    <property type="match status" value="1"/>
</dbReference>
<dbReference type="SMART" id="SM01152">
    <property type="entry name" value="DUF167"/>
    <property type="match status" value="1"/>
</dbReference>
<dbReference type="GO" id="GO:0005737">
    <property type="term" value="C:cytoplasm"/>
    <property type="evidence" value="ECO:0007669"/>
    <property type="project" value="TreeGrafter"/>
</dbReference>
<dbReference type="eggNOG" id="COG1872">
    <property type="taxonomic scope" value="Bacteria"/>
</dbReference>
<dbReference type="STRING" id="395494.Galf_2678"/>
<evidence type="ECO:0000256" key="1">
    <source>
        <dbReference type="ARBA" id="ARBA00010364"/>
    </source>
</evidence>
<evidence type="ECO:0000313" key="3">
    <source>
        <dbReference type="EMBL" id="ADL56674.1"/>
    </source>
</evidence>
<dbReference type="EMBL" id="CP002159">
    <property type="protein sequence ID" value="ADL56674.1"/>
    <property type="molecule type" value="Genomic_DNA"/>
</dbReference>
<evidence type="ECO:0000313" key="4">
    <source>
        <dbReference type="Proteomes" id="UP000001235"/>
    </source>
</evidence>
<keyword evidence="4" id="KW-1185">Reference proteome</keyword>
<dbReference type="PANTHER" id="PTHR13420:SF7">
    <property type="entry name" value="UPF0235 PROTEIN C15ORF40"/>
    <property type="match status" value="1"/>
</dbReference>
<proteinExistence type="inferred from homology"/>
<dbReference type="Pfam" id="PF02594">
    <property type="entry name" value="DUF167"/>
    <property type="match status" value="1"/>
</dbReference>
<dbReference type="PANTHER" id="PTHR13420">
    <property type="entry name" value="UPF0235 PROTEIN C15ORF40"/>
    <property type="match status" value="1"/>
</dbReference>
<dbReference type="KEGG" id="gca:Galf_2678"/>
<dbReference type="InterPro" id="IPR036591">
    <property type="entry name" value="YggU-like_sf"/>
</dbReference>
<dbReference type="AlphaFoldDB" id="D9SD76"/>
<dbReference type="NCBIfam" id="TIGR00251">
    <property type="entry name" value="DUF167 family protein"/>
    <property type="match status" value="1"/>
</dbReference>
<dbReference type="RefSeq" id="WP_013294593.1">
    <property type="nucleotide sequence ID" value="NC_014394.1"/>
</dbReference>
<name>D9SD76_GALCS</name>
<reference evidence="3 4" key="1">
    <citation type="submission" date="2010-08" db="EMBL/GenBank/DDBJ databases">
        <title>Complete sequence of Gallionella capsiferriformans ES-2.</title>
        <authorList>
            <consortium name="US DOE Joint Genome Institute"/>
            <person name="Lucas S."/>
            <person name="Copeland A."/>
            <person name="Lapidus A."/>
            <person name="Cheng J.-F."/>
            <person name="Bruce D."/>
            <person name="Goodwin L."/>
            <person name="Pitluck S."/>
            <person name="Chertkov O."/>
            <person name="Davenport K.W."/>
            <person name="Detter J.C."/>
            <person name="Han C."/>
            <person name="Tapia R."/>
            <person name="Land M."/>
            <person name="Hauser L."/>
            <person name="Chang Y.-J."/>
            <person name="Jeffries C."/>
            <person name="Kyrpides N."/>
            <person name="Ivanova N."/>
            <person name="Mikhailova N."/>
            <person name="Shelobolina E.S."/>
            <person name="Picardal F."/>
            <person name="Roden E."/>
            <person name="Emerson D."/>
            <person name="Woyke T."/>
        </authorList>
    </citation>
    <scope>NUCLEOTIDE SEQUENCE [LARGE SCALE GENOMIC DNA]</scope>
    <source>
        <strain evidence="3 4">ES-2</strain>
    </source>
</reference>
<organism evidence="3 4">
    <name type="scientific">Gallionella capsiferriformans (strain ES-2)</name>
    <name type="common">Gallionella ferruginea capsiferriformans (strain ES-2)</name>
    <dbReference type="NCBI Taxonomy" id="395494"/>
    <lineage>
        <taxon>Bacteria</taxon>
        <taxon>Pseudomonadati</taxon>
        <taxon>Pseudomonadota</taxon>
        <taxon>Betaproteobacteria</taxon>
        <taxon>Nitrosomonadales</taxon>
        <taxon>Gallionellaceae</taxon>
        <taxon>Gallionella</taxon>
    </lineage>
</organism>
<evidence type="ECO:0000256" key="2">
    <source>
        <dbReference type="HAMAP-Rule" id="MF_00634"/>
    </source>
</evidence>
<dbReference type="Proteomes" id="UP000001235">
    <property type="component" value="Chromosome"/>
</dbReference>
<comment type="similarity">
    <text evidence="1 2">Belongs to the UPF0235 family.</text>
</comment>
<dbReference type="HAMAP" id="MF_00634">
    <property type="entry name" value="UPF0235"/>
    <property type="match status" value="1"/>
</dbReference>
<dbReference type="HOGENOM" id="CLU_130694_5_1_4"/>
<dbReference type="InterPro" id="IPR003746">
    <property type="entry name" value="DUF167"/>
</dbReference>
<dbReference type="SUPFAM" id="SSF69786">
    <property type="entry name" value="YggU-like"/>
    <property type="match status" value="1"/>
</dbReference>
<dbReference type="OrthoDB" id="9800587at2"/>
<sequence length="96" mass="10556">MASWYRSIGEVITLTLHVQPGAKRSEICGLHGEALKLKLAAPPIDGRANEALLKYIAELFRVPVRQVELRQGAQSRHKVVAVTDSAIQPESLLTDQ</sequence>
<accession>D9SD76</accession>
<gene>
    <name evidence="3" type="ordered locus">Galf_2678</name>
</gene>
<protein>
    <recommendedName>
        <fullName evidence="2">UPF0235 protein Galf_2678</fullName>
    </recommendedName>
</protein>